<evidence type="ECO:0000313" key="1">
    <source>
        <dbReference type="EMBL" id="SFL33438.1"/>
    </source>
</evidence>
<dbReference type="RefSeq" id="WP_091479335.1">
    <property type="nucleotide sequence ID" value="NZ_FOTR01000001.1"/>
</dbReference>
<dbReference type="EMBL" id="FOTR01000001">
    <property type="protein sequence ID" value="SFL33438.1"/>
    <property type="molecule type" value="Genomic_DNA"/>
</dbReference>
<reference evidence="2" key="1">
    <citation type="submission" date="2016-10" db="EMBL/GenBank/DDBJ databases">
        <authorList>
            <person name="Varghese N."/>
            <person name="Submissions S."/>
        </authorList>
    </citation>
    <scope>NUCLEOTIDE SEQUENCE [LARGE SCALE GENOMIC DNA]</scope>
    <source>
        <strain evidence="2">CGMCC 1.4250</strain>
    </source>
</reference>
<dbReference type="Proteomes" id="UP000198565">
    <property type="component" value="Unassembled WGS sequence"/>
</dbReference>
<dbReference type="InterPro" id="IPR008930">
    <property type="entry name" value="Terpenoid_cyclase/PrenylTrfase"/>
</dbReference>
<evidence type="ECO:0000313" key="2">
    <source>
        <dbReference type="Proteomes" id="UP000198565"/>
    </source>
</evidence>
<evidence type="ECO:0008006" key="3">
    <source>
        <dbReference type="Google" id="ProtNLM"/>
    </source>
</evidence>
<dbReference type="AlphaFoldDB" id="A0A1I4GTU0"/>
<gene>
    <name evidence="1" type="ORF">SAMN04487943_10126</name>
</gene>
<dbReference type="STRING" id="334253.SAMN04487943_10126"/>
<protein>
    <recommendedName>
        <fullName evidence="3">Heparinase II/III-like protein</fullName>
    </recommendedName>
</protein>
<name>A0A1I4GTU0_9BACI</name>
<proteinExistence type="predicted"/>
<dbReference type="SUPFAM" id="SSF48239">
    <property type="entry name" value="Terpenoid cyclases/Protein prenyltransferases"/>
    <property type="match status" value="1"/>
</dbReference>
<dbReference type="Gene3D" id="1.50.10.20">
    <property type="match status" value="1"/>
</dbReference>
<accession>A0A1I4GTU0</accession>
<organism evidence="1 2">
    <name type="scientific">Gracilibacillus orientalis</name>
    <dbReference type="NCBI Taxonomy" id="334253"/>
    <lineage>
        <taxon>Bacteria</taxon>
        <taxon>Bacillati</taxon>
        <taxon>Bacillota</taxon>
        <taxon>Bacilli</taxon>
        <taxon>Bacillales</taxon>
        <taxon>Bacillaceae</taxon>
        <taxon>Gracilibacillus</taxon>
    </lineage>
</organism>
<keyword evidence="2" id="KW-1185">Reference proteome</keyword>
<sequence length="569" mass="65435">MEKIIYINDKATDYFWKQQILDQESRYFGGIIDQKTGIPTPTHTGTGSVIATWVCSYLNSRSKYFKNAELEDKIHFALNYMLDQQHEDGTISPGWTNYHSPPDTAFLVTGLSQVYKFLKSKEEKAMSDKVEFFLKRTIPAMLTGGCHTPNHRWVLTSALAQLYTVFKEKALIDRAEAWLREGIDITEDGEWTERSNGIYNTVSNICLYHTATILDKPYILEYVRKNLDMMLYLVQPNGEIVTDYSGRQDLANTYDLSPYHLIYRLMALKDDNGLYMAMADLSLESMEDLGPVNNHVMLGYLMYPEIQNINIKSQPLPTTYERFINGNYPLQNNLEKMKSVGHHSKIEHSSMHTSFGAPVVRYRNHDVSATIMGGNTSLFSLHNGDVKLLGVKISSSFSPGIIEFYSLEKRDNSYYLKQELEKGYTGPLPSTDVPDQGETSVWYLLPHQNRKVTHNQKHHVEVKVNHYDENWELQLCTDQLKDVFYQVEFIFSAEAKLSGDGMENMDDHHYFWKDGILEISQGKNTMQIESGGHEHWQSQLAKSEFNNQMKVVKVNLVSPIDRTFVIKNL</sequence>
<dbReference type="OrthoDB" id="1290722at2"/>